<feature type="compositionally biased region" description="Basic and acidic residues" evidence="1">
    <location>
        <begin position="25"/>
        <end position="36"/>
    </location>
</feature>
<dbReference type="GO" id="GO:0001227">
    <property type="term" value="F:DNA-binding transcription repressor activity, RNA polymerase II-specific"/>
    <property type="evidence" value="ECO:0007669"/>
    <property type="project" value="InterPro"/>
</dbReference>
<feature type="region of interest" description="Disordered" evidence="1">
    <location>
        <begin position="106"/>
        <end position="160"/>
    </location>
</feature>
<dbReference type="InterPro" id="IPR006608">
    <property type="entry name" value="CC2D1A/B_DM14"/>
</dbReference>
<dbReference type="SMART" id="SM00685">
    <property type="entry name" value="DM14"/>
    <property type="match status" value="4"/>
</dbReference>
<reference evidence="3" key="2">
    <citation type="submission" date="2007-04" db="EMBL/GenBank/DDBJ databases">
        <title>The genome of the human body louse.</title>
        <authorList>
            <consortium name="The Human Body Louse Genome Consortium"/>
            <person name="Kirkness E."/>
            <person name="Walenz B."/>
            <person name="Hass B."/>
            <person name="Bruggner R."/>
            <person name="Strausberg R."/>
        </authorList>
    </citation>
    <scope>NUCLEOTIDE SEQUENCE</scope>
    <source>
        <strain evidence="3">USDA</strain>
    </source>
</reference>
<dbReference type="Pfam" id="PF21528">
    <property type="entry name" value="CC2D1A-B_DM14"/>
    <property type="match status" value="3"/>
</dbReference>
<feature type="domain" description="DM14" evidence="2">
    <location>
        <begin position="160"/>
        <end position="218"/>
    </location>
</feature>
<dbReference type="AlphaFoldDB" id="E0VX81"/>
<dbReference type="OrthoDB" id="19996at2759"/>
<reference evidence="4" key="3">
    <citation type="submission" date="2020-05" db="UniProtKB">
        <authorList>
            <consortium name="EnsemblMetazoa"/>
        </authorList>
    </citation>
    <scope>IDENTIFICATION</scope>
    <source>
        <strain evidence="4">USDA</strain>
    </source>
</reference>
<keyword evidence="5" id="KW-1185">Reference proteome</keyword>
<dbReference type="EnsemblMetazoa" id="PHUM496550-RA">
    <property type="protein sequence ID" value="PHUM496550-PA"/>
    <property type="gene ID" value="PHUM496550"/>
</dbReference>
<dbReference type="RefSeq" id="XP_002430725.1">
    <property type="nucleotide sequence ID" value="XM_002430680.1"/>
</dbReference>
<feature type="compositionally biased region" description="Acidic residues" evidence="1">
    <location>
        <begin position="52"/>
        <end position="67"/>
    </location>
</feature>
<dbReference type="VEuPathDB" id="VectorBase:PHUM496550"/>
<organism>
    <name type="scientific">Pediculus humanus subsp. corporis</name>
    <name type="common">Body louse</name>
    <dbReference type="NCBI Taxonomy" id="121224"/>
    <lineage>
        <taxon>Eukaryota</taxon>
        <taxon>Metazoa</taxon>
        <taxon>Ecdysozoa</taxon>
        <taxon>Arthropoda</taxon>
        <taxon>Hexapoda</taxon>
        <taxon>Insecta</taxon>
        <taxon>Pterygota</taxon>
        <taxon>Neoptera</taxon>
        <taxon>Paraneoptera</taxon>
        <taxon>Psocodea</taxon>
        <taxon>Troctomorpha</taxon>
        <taxon>Phthiraptera</taxon>
        <taxon>Anoplura</taxon>
        <taxon>Pediculidae</taxon>
        <taxon>Pediculus</taxon>
    </lineage>
</organism>
<feature type="compositionally biased region" description="Low complexity" evidence="1">
    <location>
        <begin position="241"/>
        <end position="252"/>
    </location>
</feature>
<dbReference type="PANTHER" id="PTHR13076">
    <property type="entry name" value="COILED-COIL AND C2 DOMAIN-CONTAINING PROTEIN 1-LIKE"/>
    <property type="match status" value="1"/>
</dbReference>
<name>E0VX81_PEDHC</name>
<feature type="region of interest" description="Disordered" evidence="1">
    <location>
        <begin position="313"/>
        <end position="341"/>
    </location>
</feature>
<dbReference type="InParanoid" id="E0VX81"/>
<dbReference type="HOGENOM" id="CLU_473540_0_0_1"/>
<dbReference type="Proteomes" id="UP000009046">
    <property type="component" value="Unassembled WGS sequence"/>
</dbReference>
<dbReference type="eggNOG" id="KOG3837">
    <property type="taxonomic scope" value="Eukaryota"/>
</dbReference>
<feature type="compositionally biased region" description="Acidic residues" evidence="1">
    <location>
        <begin position="133"/>
        <end position="148"/>
    </location>
</feature>
<feature type="compositionally biased region" description="Acidic residues" evidence="1">
    <location>
        <begin position="106"/>
        <end position="119"/>
    </location>
</feature>
<protein>
    <recommendedName>
        <fullName evidence="2">DM14 domain-containing protein</fullName>
    </recommendedName>
</protein>
<feature type="region of interest" description="Disordered" evidence="1">
    <location>
        <begin position="222"/>
        <end position="265"/>
    </location>
</feature>
<dbReference type="PANTHER" id="PTHR13076:SF9">
    <property type="entry name" value="COILED-COIL AND C2 DOMAIN-CONTAINING PROTEIN 1-LIKE"/>
    <property type="match status" value="1"/>
</dbReference>
<dbReference type="EMBL" id="DS235829">
    <property type="protein sequence ID" value="EEB17987.1"/>
    <property type="molecule type" value="Genomic_DNA"/>
</dbReference>
<proteinExistence type="predicted"/>
<accession>E0VX81</accession>
<dbReference type="InterPro" id="IPR039725">
    <property type="entry name" value="CC2D1A/B"/>
</dbReference>
<dbReference type="GeneID" id="8236176"/>
<evidence type="ECO:0000256" key="1">
    <source>
        <dbReference type="SAM" id="MobiDB-lite"/>
    </source>
</evidence>
<evidence type="ECO:0000313" key="3">
    <source>
        <dbReference type="EMBL" id="EEB17987.1"/>
    </source>
</evidence>
<feature type="region of interest" description="Disordered" evidence="1">
    <location>
        <begin position="52"/>
        <end position="93"/>
    </location>
</feature>
<feature type="domain" description="DM14" evidence="2">
    <location>
        <begin position="266"/>
        <end position="324"/>
    </location>
</feature>
<gene>
    <name evidence="4" type="primary">8236176</name>
    <name evidence="3" type="ORF">Phum_PHUM496550</name>
</gene>
<feature type="compositionally biased region" description="Basic residues" evidence="1">
    <location>
        <begin position="73"/>
        <end position="82"/>
    </location>
</feature>
<reference evidence="3" key="1">
    <citation type="submission" date="2007-04" db="EMBL/GenBank/DDBJ databases">
        <title>Annotation of Pediculus humanus corporis strain USDA.</title>
        <authorList>
            <person name="Kirkness E."/>
            <person name="Hannick L."/>
            <person name="Hass B."/>
            <person name="Bruggner R."/>
            <person name="Lawson D."/>
            <person name="Bidwell S."/>
            <person name="Joardar V."/>
            <person name="Caler E."/>
            <person name="Walenz B."/>
            <person name="Inman J."/>
            <person name="Schobel S."/>
            <person name="Galinsky K."/>
            <person name="Amedeo P."/>
            <person name="Strausberg R."/>
        </authorList>
    </citation>
    <scope>NUCLEOTIDE SEQUENCE</scope>
    <source>
        <strain evidence="3">USDA</strain>
    </source>
</reference>
<feature type="region of interest" description="Disordered" evidence="1">
    <location>
        <begin position="1"/>
        <end position="36"/>
    </location>
</feature>
<sequence>MFSWSKKKDNKKRSRGGNDTEENEFGIKLDKGPSDKQLEAELRALAGVEGFPDEDINFNEGEEDEETELLRLMGKKVSRPSKKASSPDEASDIDIMATITAEIDLGDEDIEVDENDPDLLGELLELTQPDDGVVLDDNNEEEDSEPEPESNSTKEEPDILTTLKDRLKMYKTAEAKAKENNESSRARRFGRGIKTLEDLIKKAKAGKTISPSDIPTVIALNLKPAPPVQPDVQNEGEGEPENNANGENLNENISKENSNDSPPDTMSLLLERLKMYQTAEAKAKEGGETSRARRFNRGIKTIEGLIKLAKTGQDIPESDIPPAVALNLKPAPPPPPPSADVEEVVDMEDADNEMNADALDNNNTNDEESGENEGNILDILTERLKMYQTAESKAKQEGESSRARRFNRGIKTLQDLIKKASGGVSIAQDDIPPPIALNLKPVPPPVATMEEEDEPQGVPLENENLVQSSDNTPLSPVKFTLGDDDDDEDIDLDNEELWEETPKTVMEGLEQRIRIYTKLLNKAKEIGDEESVSNNEKIIQIYLNAVTTYKNGGYVDVLKLPTPKGCPPIPIPFHIS</sequence>
<evidence type="ECO:0000313" key="5">
    <source>
        <dbReference type="Proteomes" id="UP000009046"/>
    </source>
</evidence>
<dbReference type="EMBL" id="AAZO01006016">
    <property type="status" value="NOT_ANNOTATED_CDS"/>
    <property type="molecule type" value="Genomic_DNA"/>
</dbReference>
<dbReference type="STRING" id="121224.E0VX81"/>
<evidence type="ECO:0000313" key="4">
    <source>
        <dbReference type="EnsemblMetazoa" id="PHUM496550-PA"/>
    </source>
</evidence>
<evidence type="ECO:0000259" key="2">
    <source>
        <dbReference type="SMART" id="SM00685"/>
    </source>
</evidence>
<feature type="domain" description="DM14" evidence="2">
    <location>
        <begin position="506"/>
        <end position="564"/>
    </location>
</feature>
<feature type="region of interest" description="Disordered" evidence="1">
    <location>
        <begin position="466"/>
        <end position="488"/>
    </location>
</feature>
<dbReference type="CTD" id="8236176"/>
<dbReference type="KEGG" id="phu:Phum_PHUM496550"/>
<feature type="domain" description="DM14" evidence="2">
    <location>
        <begin position="377"/>
        <end position="435"/>
    </location>
</feature>